<dbReference type="Proteomes" id="UP000701801">
    <property type="component" value="Unassembled WGS sequence"/>
</dbReference>
<reference evidence="1" key="1">
    <citation type="submission" date="2021-07" db="EMBL/GenBank/DDBJ databases">
        <authorList>
            <person name="Durling M."/>
        </authorList>
    </citation>
    <scope>NUCLEOTIDE SEQUENCE</scope>
</reference>
<dbReference type="EMBL" id="CAJVRM010000232">
    <property type="protein sequence ID" value="CAG8977736.1"/>
    <property type="molecule type" value="Genomic_DNA"/>
</dbReference>
<evidence type="ECO:0000313" key="2">
    <source>
        <dbReference type="Proteomes" id="UP000701801"/>
    </source>
</evidence>
<organism evidence="1 2">
    <name type="scientific">Hymenoscyphus albidus</name>
    <dbReference type="NCBI Taxonomy" id="595503"/>
    <lineage>
        <taxon>Eukaryota</taxon>
        <taxon>Fungi</taxon>
        <taxon>Dikarya</taxon>
        <taxon>Ascomycota</taxon>
        <taxon>Pezizomycotina</taxon>
        <taxon>Leotiomycetes</taxon>
        <taxon>Helotiales</taxon>
        <taxon>Helotiaceae</taxon>
        <taxon>Hymenoscyphus</taxon>
    </lineage>
</organism>
<evidence type="ECO:0000313" key="1">
    <source>
        <dbReference type="EMBL" id="CAG8977736.1"/>
    </source>
</evidence>
<dbReference type="AlphaFoldDB" id="A0A9N9LUG6"/>
<protein>
    <submittedName>
        <fullName evidence="1">Uncharacterized protein</fullName>
    </submittedName>
</protein>
<gene>
    <name evidence="1" type="ORF">HYALB_00012171</name>
</gene>
<accession>A0A9N9LUG6</accession>
<dbReference type="OrthoDB" id="3489571at2759"/>
<comment type="caution">
    <text evidence="1">The sequence shown here is derived from an EMBL/GenBank/DDBJ whole genome shotgun (WGS) entry which is preliminary data.</text>
</comment>
<name>A0A9N9LUG6_9HELO</name>
<sequence>MFHEIANRWACDKYKKRSTGKKHWDHCPDCEYVATTPPYCWSKAQHIGGKETDYCQQKGAKKGISNAGCCEPGVILPG</sequence>
<keyword evidence="2" id="KW-1185">Reference proteome</keyword>
<proteinExistence type="predicted"/>